<dbReference type="InterPro" id="IPR014756">
    <property type="entry name" value="Ig_E-set"/>
</dbReference>
<dbReference type="RefSeq" id="NP_001317870.1">
    <property type="nucleotide sequence ID" value="NM_001330959.1"/>
</dbReference>
<accession>A0A1C3NSJ4</accession>
<dbReference type="InterPro" id="IPR011021">
    <property type="entry name" value="Arrestin-like_N"/>
</dbReference>
<organism evidence="3 4">
    <name type="scientific">Caenorhabditis elegans</name>
    <dbReference type="NCBI Taxonomy" id="6239"/>
    <lineage>
        <taxon>Eukaryota</taxon>
        <taxon>Metazoa</taxon>
        <taxon>Ecdysozoa</taxon>
        <taxon>Nematoda</taxon>
        <taxon>Chromadorea</taxon>
        <taxon>Rhabditida</taxon>
        <taxon>Rhabditina</taxon>
        <taxon>Rhabditomorpha</taxon>
        <taxon>Rhabditoidea</taxon>
        <taxon>Rhabditidae</taxon>
        <taxon>Peloderinae</taxon>
        <taxon>Caenorhabditis</taxon>
    </lineage>
</organism>
<dbReference type="InParanoid" id="A0A1C3NSJ4"/>
<feature type="domain" description="Arrestin-like N-terminal" evidence="2">
    <location>
        <begin position="11"/>
        <end position="86"/>
    </location>
</feature>
<dbReference type="InterPro" id="IPR014752">
    <property type="entry name" value="Arrestin-like_C"/>
</dbReference>
<dbReference type="GeneID" id="28661663"/>
<dbReference type="OrthoDB" id="7785529at2759"/>
<dbReference type="SUPFAM" id="SSF81296">
    <property type="entry name" value="E set domains"/>
    <property type="match status" value="1"/>
</dbReference>
<dbReference type="CTD" id="28661663"/>
<dbReference type="Gene3D" id="2.60.40.640">
    <property type="match status" value="1"/>
</dbReference>
<dbReference type="FunCoup" id="A0A1C3NSJ4">
    <property type="interactions" value="253"/>
</dbReference>
<dbReference type="GO" id="GO:0005737">
    <property type="term" value="C:cytoplasm"/>
    <property type="evidence" value="ECO:0000318"/>
    <property type="project" value="GO_Central"/>
</dbReference>
<gene>
    <name evidence="3" type="ORF">CELE_ZK938.11</name>
    <name evidence="3 5" type="ORF">ZK938.11</name>
</gene>
<protein>
    <submittedName>
        <fullName evidence="3">Arrestin-like N-terminal domain-containing protein</fullName>
    </submittedName>
</protein>
<comment type="similarity">
    <text evidence="1">Belongs to the arrestin family.</text>
</comment>
<keyword evidence="4" id="KW-1185">Reference proteome</keyword>
<dbReference type="Pfam" id="PF00339">
    <property type="entry name" value="Arrestin_N"/>
    <property type="match status" value="1"/>
</dbReference>
<sequence length="129" mass="14895">MLTIRGTFCYETYFKRSAIVWTSKDGKNKLPVELLEKSFEFQIPTGSRLTYKAGHIKYTMSLEVDRPWKTNLKVKKEVIVARKLDVDEVYFTENKTVSNKPAIGVFQMGSSTSRLPPHVLLFVRDKMSN</sequence>
<proteinExistence type="inferred from homology"/>
<name>A0A1C3NSJ4_CAEEL</name>
<dbReference type="KEGG" id="cel:CELE_ZK938.11"/>
<dbReference type="WormBase" id="ZK938.11">
    <property type="protein sequence ID" value="CE51753"/>
    <property type="gene ID" value="WBGene00270290"/>
</dbReference>
<evidence type="ECO:0000313" key="4">
    <source>
        <dbReference type="Proteomes" id="UP000001940"/>
    </source>
</evidence>
<evidence type="ECO:0000256" key="1">
    <source>
        <dbReference type="ARBA" id="ARBA00005298"/>
    </source>
</evidence>
<dbReference type="GO" id="GO:0015031">
    <property type="term" value="P:protein transport"/>
    <property type="evidence" value="ECO:0000318"/>
    <property type="project" value="GO_Central"/>
</dbReference>
<dbReference type="AGR" id="WB:WBGene00270290"/>
<reference evidence="3 4" key="1">
    <citation type="journal article" date="1998" name="Science">
        <title>Genome sequence of the nematode C. elegans: a platform for investigating biology.</title>
        <authorList>
            <consortium name="The C. elegans sequencing consortium"/>
            <person name="Sulson J.E."/>
            <person name="Waterston R."/>
        </authorList>
    </citation>
    <scope>NUCLEOTIDE SEQUENCE [LARGE SCALE GENOMIC DNA]</scope>
    <source>
        <strain evidence="3 4">Bristol N2</strain>
    </source>
</reference>
<evidence type="ECO:0000259" key="2">
    <source>
        <dbReference type="Pfam" id="PF00339"/>
    </source>
</evidence>
<dbReference type="Bgee" id="WBGene00270290">
    <property type="expression patterns" value="Expressed in embryo and 2 other cell types or tissues"/>
</dbReference>
<dbReference type="AlphaFoldDB" id="A0A1C3NSJ4"/>
<evidence type="ECO:0000313" key="5">
    <source>
        <dbReference type="WormBase" id="ZK938.11"/>
    </source>
</evidence>
<evidence type="ECO:0000313" key="3">
    <source>
        <dbReference type="EMBL" id="SBV53361.1"/>
    </source>
</evidence>
<dbReference type="Proteomes" id="UP000001940">
    <property type="component" value="Chromosome II"/>
</dbReference>
<dbReference type="EMBL" id="BX284602">
    <property type="protein sequence ID" value="SBV53361.1"/>
    <property type="molecule type" value="Genomic_DNA"/>
</dbReference>